<dbReference type="AlphaFoldDB" id="A0AAD9ZLS7"/>
<gene>
    <name evidence="2" type="ORF">Dsin_031764</name>
</gene>
<organism evidence="2 3">
    <name type="scientific">Dipteronia sinensis</name>
    <dbReference type="NCBI Taxonomy" id="43782"/>
    <lineage>
        <taxon>Eukaryota</taxon>
        <taxon>Viridiplantae</taxon>
        <taxon>Streptophyta</taxon>
        <taxon>Embryophyta</taxon>
        <taxon>Tracheophyta</taxon>
        <taxon>Spermatophyta</taxon>
        <taxon>Magnoliopsida</taxon>
        <taxon>eudicotyledons</taxon>
        <taxon>Gunneridae</taxon>
        <taxon>Pentapetalae</taxon>
        <taxon>rosids</taxon>
        <taxon>malvids</taxon>
        <taxon>Sapindales</taxon>
        <taxon>Sapindaceae</taxon>
        <taxon>Hippocastanoideae</taxon>
        <taxon>Acereae</taxon>
        <taxon>Dipteronia</taxon>
    </lineage>
</organism>
<keyword evidence="3" id="KW-1185">Reference proteome</keyword>
<comment type="caution">
    <text evidence="2">The sequence shown here is derived from an EMBL/GenBank/DDBJ whole genome shotgun (WGS) entry which is preliminary data.</text>
</comment>
<evidence type="ECO:0000313" key="3">
    <source>
        <dbReference type="Proteomes" id="UP001281410"/>
    </source>
</evidence>
<evidence type="ECO:0000259" key="1">
    <source>
        <dbReference type="Pfam" id="PF03732"/>
    </source>
</evidence>
<dbReference type="PANTHER" id="PTHR33223">
    <property type="entry name" value="CCHC-TYPE DOMAIN-CONTAINING PROTEIN"/>
    <property type="match status" value="1"/>
</dbReference>
<dbReference type="Proteomes" id="UP001281410">
    <property type="component" value="Unassembled WGS sequence"/>
</dbReference>
<protein>
    <recommendedName>
        <fullName evidence="1">Retrotransposon gag domain-containing protein</fullName>
    </recommendedName>
</protein>
<reference evidence="2" key="1">
    <citation type="journal article" date="2023" name="Plant J.">
        <title>Genome sequences and population genomics provide insights into the demographic history, inbreeding, and mutation load of two 'living fossil' tree species of Dipteronia.</title>
        <authorList>
            <person name="Feng Y."/>
            <person name="Comes H.P."/>
            <person name="Chen J."/>
            <person name="Zhu S."/>
            <person name="Lu R."/>
            <person name="Zhang X."/>
            <person name="Li P."/>
            <person name="Qiu J."/>
            <person name="Olsen K.M."/>
            <person name="Qiu Y."/>
        </authorList>
    </citation>
    <scope>NUCLEOTIDE SEQUENCE</scope>
    <source>
        <strain evidence="2">NBL</strain>
    </source>
</reference>
<evidence type="ECO:0000313" key="2">
    <source>
        <dbReference type="EMBL" id="KAK3184478.1"/>
    </source>
</evidence>
<dbReference type="EMBL" id="JANJYJ010000010">
    <property type="protein sequence ID" value="KAK3184478.1"/>
    <property type="molecule type" value="Genomic_DNA"/>
</dbReference>
<name>A0AAD9ZLS7_9ROSI</name>
<dbReference type="Pfam" id="PF03732">
    <property type="entry name" value="Retrotrans_gag"/>
    <property type="match status" value="1"/>
</dbReference>
<dbReference type="PANTHER" id="PTHR33223:SF11">
    <property type="entry name" value="ELEMENT PROTEIN, PUTATIVE-RELATED"/>
    <property type="match status" value="1"/>
</dbReference>
<accession>A0AAD9ZLS7</accession>
<proteinExistence type="predicted"/>
<dbReference type="InterPro" id="IPR005162">
    <property type="entry name" value="Retrotrans_gag_dom"/>
</dbReference>
<sequence length="235" mass="27019">MHGRRSSRGELVLAVDNVHQIRRLIWQFEDNCFEKEMTEGAPPALPPEEQETNLEEELGLTIGEYTLPSIGNKQPTTIILDDVARQYELKGMHINLLPSFFGLPTEDCLLLMKEYNAVLETFPIVSRNAVLSRDQLHLRCFQDCLKERAEQWYMALRSGSLTTWAQVYKMFYNKFFLAAKARDLKTKIATFSEEDGEPFHEAWESFHILLAQVPPHTYPDELNVTSFYGGLSAIT</sequence>
<feature type="domain" description="Retrotransposon gag" evidence="1">
    <location>
        <begin position="143"/>
        <end position="232"/>
    </location>
</feature>